<feature type="region of interest" description="Disordered" evidence="1">
    <location>
        <begin position="23"/>
        <end position="61"/>
    </location>
</feature>
<evidence type="ECO:0008006" key="4">
    <source>
        <dbReference type="Google" id="ProtNLM"/>
    </source>
</evidence>
<dbReference type="PANTHER" id="PTHR28634:SF1">
    <property type="entry name" value="ZINC FINGER B-BOX DOMAIN-CONTAINING PROTEIN 1"/>
    <property type="match status" value="1"/>
</dbReference>
<comment type="caution">
    <text evidence="2">The sequence shown here is derived from an EMBL/GenBank/DDBJ whole genome shotgun (WGS) entry which is preliminary data.</text>
</comment>
<feature type="compositionally biased region" description="Polar residues" evidence="1">
    <location>
        <begin position="507"/>
        <end position="529"/>
    </location>
</feature>
<evidence type="ECO:0000313" key="2">
    <source>
        <dbReference type="EMBL" id="KAB0402927.1"/>
    </source>
</evidence>
<feature type="compositionally biased region" description="Low complexity" evidence="1">
    <location>
        <begin position="535"/>
        <end position="560"/>
    </location>
</feature>
<evidence type="ECO:0000313" key="3">
    <source>
        <dbReference type="Proteomes" id="UP000437017"/>
    </source>
</evidence>
<accession>A0A6A1Q5P7</accession>
<dbReference type="PANTHER" id="PTHR28634">
    <property type="entry name" value="ZINC FINGER B-BOX DOMAIN-CONTAINING PROTEIN 1"/>
    <property type="match status" value="1"/>
</dbReference>
<dbReference type="InterPro" id="IPR037688">
    <property type="entry name" value="ZBBX"/>
</dbReference>
<feature type="compositionally biased region" description="Polar residues" evidence="1">
    <location>
        <begin position="45"/>
        <end position="57"/>
    </location>
</feature>
<dbReference type="AlphaFoldDB" id="A0A6A1Q5P7"/>
<dbReference type="Proteomes" id="UP000437017">
    <property type="component" value="Unassembled WGS sequence"/>
</dbReference>
<proteinExistence type="predicted"/>
<organism evidence="2 3">
    <name type="scientific">Balaenoptera physalus</name>
    <name type="common">Fin whale</name>
    <name type="synonym">Balaena physalus</name>
    <dbReference type="NCBI Taxonomy" id="9770"/>
    <lineage>
        <taxon>Eukaryota</taxon>
        <taxon>Metazoa</taxon>
        <taxon>Chordata</taxon>
        <taxon>Craniata</taxon>
        <taxon>Vertebrata</taxon>
        <taxon>Euteleostomi</taxon>
        <taxon>Mammalia</taxon>
        <taxon>Eutheria</taxon>
        <taxon>Laurasiatheria</taxon>
        <taxon>Artiodactyla</taxon>
        <taxon>Whippomorpha</taxon>
        <taxon>Cetacea</taxon>
        <taxon>Mysticeti</taxon>
        <taxon>Balaenopteridae</taxon>
        <taxon>Balaenoptera</taxon>
    </lineage>
</organism>
<feature type="non-terminal residue" evidence="2">
    <location>
        <position position="1"/>
    </location>
</feature>
<protein>
    <recommendedName>
        <fullName evidence="4">Zinc finger B-box domain containing</fullName>
    </recommendedName>
</protein>
<gene>
    <name evidence="2" type="ORF">E2I00_003061</name>
</gene>
<evidence type="ECO:0000256" key="1">
    <source>
        <dbReference type="SAM" id="MobiDB-lite"/>
    </source>
</evidence>
<keyword evidence="3" id="KW-1185">Reference proteome</keyword>
<sequence length="689" mass="78714">AKSQILSNVLDVAHRFIKKVNPDEPREENCSTKGISKSQHKTKSLLLQGSSSEVDLSTTKKEECANPRDRLLCEGPFVEEASAQSFQEVLNQWRTGHHDDNEKQKLHAAKPDSLEECEVQTNLRIWTEPLTIEFKEDSLSYMEKLWLKKHRRTPQEQLQNMLLDTFIPQCKTSREAECSQNENDQDSDVEDIKIQPPALFLPVEELNIERPEPSLKIVELDDFYCIYFNKLGLLTFLYIISFNSFLLLVPKHESCAFHDYQNTFLYENDIHQHHIFTKGKTHLLHLHLSNNTSYCKAQNFWLVNSLINLFVYIYLFNFCKYVFSTAGASSADFADIVNPDAFSPAVEKLEENSFFERNFKEDSIDIESSQKYDDTCILLESKDSLPSTDLEKASIKGKLSQEDKEFLEFSNLHERPNSEDSKTTESPLLLQEIALRSKPITEQYQGLERFFVVDKNERLNLLPSHSLECSYSSTRITSAGDREWIPDHSVSAYADNAVALGVLKRAQNPSSRRTQQETGWTSQRPSTANLPLCNSVKRSSSRLSSSHPRSRNTAARSLSSAASEISEIEYIDDTDHDEPFLDDTADQQTLDSLEKELNALRNPAEKLYSLTSEELPAFNNHLLNISQTTRNFLKTSRARGPCGVEEQSSSEKDTEIQSLLTVSESSTDEEEEDFLDEQHVITLPWSKST</sequence>
<reference evidence="2 3" key="1">
    <citation type="journal article" date="2019" name="PLoS ONE">
        <title>Genomic analyses reveal an absence of contemporary introgressive admixture between fin whales and blue whales, despite known hybrids.</title>
        <authorList>
            <person name="Westbury M.V."/>
            <person name="Petersen B."/>
            <person name="Lorenzen E.D."/>
        </authorList>
    </citation>
    <scope>NUCLEOTIDE SEQUENCE [LARGE SCALE GENOMIC DNA]</scope>
    <source>
        <strain evidence="2">FinWhale-01</strain>
    </source>
</reference>
<dbReference type="OrthoDB" id="6226111at2759"/>
<name>A0A6A1Q5P7_BALPH</name>
<feature type="compositionally biased region" description="Acidic residues" evidence="1">
    <location>
        <begin position="666"/>
        <end position="675"/>
    </location>
</feature>
<dbReference type="EMBL" id="SGJD01000914">
    <property type="protein sequence ID" value="KAB0402927.1"/>
    <property type="molecule type" value="Genomic_DNA"/>
</dbReference>
<feature type="region of interest" description="Disordered" evidence="1">
    <location>
        <begin position="505"/>
        <end position="560"/>
    </location>
</feature>
<feature type="region of interest" description="Disordered" evidence="1">
    <location>
        <begin position="640"/>
        <end position="678"/>
    </location>
</feature>